<dbReference type="InterPro" id="IPR012944">
    <property type="entry name" value="SusD_RagB_dom"/>
</dbReference>
<evidence type="ECO:0000259" key="6">
    <source>
        <dbReference type="Pfam" id="PF07980"/>
    </source>
</evidence>
<comment type="caution">
    <text evidence="7">The sequence shown here is derived from an EMBL/GenBank/DDBJ whole genome shotgun (WGS) entry which is preliminary data.</text>
</comment>
<dbReference type="PROSITE" id="PS51257">
    <property type="entry name" value="PROKAR_LIPOPROTEIN"/>
    <property type="match status" value="1"/>
</dbReference>
<sequence>MKKYVYILSSISLVLSSCSNLEEDVVGVLEAETLSNQEKVIGQINGAQNQLQAFQNTDFMFVLQEHPSDEMAGPTRGADWDDGGAWRDLHLHTWNSSHPRVQGAWDQILGGLFFATDALSYEPTTEQFAQATFFRSFYIFMTTDLFGQVPVRQPGASFSENPEVLKRTEAIALAISELEAVINDLPLVNTPGKPNRYSAAALLAKMYLNKAVYLATDEDGTPQAGPFTFENADMQKVVQYCDIVLGGPFTLQANYFDNFNPSNTSASTEAILSSVNTNDNGGELRRMYFMTLHYNQKPSGWNGFVALTDLYNKFEATDPRLKSNLPYLNTNSGLTAGILQGPQVNEFGAPVLNRAGSQLTFSQDFSLTNSDDQKGMRVIKYLPDYSNIDRPNNDFVIFRLADVLLMKAEAMARMNQDPSALLSQLRTVRGVAYTGAGLSDILDERARELYWEGWRRQDQIRYSTFLGTWQEKSTNSDRAKIIFPIPASAVSTNPNLVQNPSY</sequence>
<evidence type="ECO:0000256" key="3">
    <source>
        <dbReference type="ARBA" id="ARBA00022729"/>
    </source>
</evidence>
<dbReference type="AlphaFoldDB" id="A0A2N3HNT3"/>
<evidence type="ECO:0000313" key="8">
    <source>
        <dbReference type="Proteomes" id="UP000233435"/>
    </source>
</evidence>
<keyword evidence="5" id="KW-0998">Cell outer membrane</keyword>
<dbReference type="RefSeq" id="WP_106658272.1">
    <property type="nucleotide sequence ID" value="NZ_PJEO01000011.1"/>
</dbReference>
<dbReference type="SUPFAM" id="SSF48452">
    <property type="entry name" value="TPR-like"/>
    <property type="match status" value="1"/>
</dbReference>
<dbReference type="Pfam" id="PF07980">
    <property type="entry name" value="SusD_RagB"/>
    <property type="match status" value="1"/>
</dbReference>
<dbReference type="Gene3D" id="1.25.40.390">
    <property type="match status" value="1"/>
</dbReference>
<evidence type="ECO:0000313" key="7">
    <source>
        <dbReference type="EMBL" id="PKQ46591.1"/>
    </source>
</evidence>
<reference evidence="7 8" key="1">
    <citation type="submission" date="2017-12" db="EMBL/GenBank/DDBJ databases">
        <title>Confluentibacter flavum sp. nov., isolated from the saline lake.</title>
        <authorList>
            <person name="Yu L."/>
        </authorList>
    </citation>
    <scope>NUCLEOTIDE SEQUENCE [LARGE SCALE GENOMIC DNA]</scope>
    <source>
        <strain evidence="7 8">3B</strain>
    </source>
</reference>
<evidence type="ECO:0000256" key="1">
    <source>
        <dbReference type="ARBA" id="ARBA00004442"/>
    </source>
</evidence>
<dbReference type="GO" id="GO:0009279">
    <property type="term" value="C:cell outer membrane"/>
    <property type="evidence" value="ECO:0007669"/>
    <property type="project" value="UniProtKB-SubCell"/>
</dbReference>
<accession>A0A2N3HNT3</accession>
<keyword evidence="4" id="KW-0472">Membrane</keyword>
<protein>
    <submittedName>
        <fullName evidence="7">RagB/SusD family nutrient uptake outer membrane protein</fullName>
    </submittedName>
</protein>
<organism evidence="7 8">
    <name type="scientific">Confluentibacter flavum</name>
    <dbReference type="NCBI Taxonomy" id="1909700"/>
    <lineage>
        <taxon>Bacteria</taxon>
        <taxon>Pseudomonadati</taxon>
        <taxon>Bacteroidota</taxon>
        <taxon>Flavobacteriia</taxon>
        <taxon>Flavobacteriales</taxon>
        <taxon>Flavobacteriaceae</taxon>
        <taxon>Confluentibacter</taxon>
    </lineage>
</organism>
<comment type="similarity">
    <text evidence="2">Belongs to the SusD family.</text>
</comment>
<dbReference type="OrthoDB" id="5694214at2"/>
<dbReference type="InterPro" id="IPR011990">
    <property type="entry name" value="TPR-like_helical_dom_sf"/>
</dbReference>
<gene>
    <name evidence="7" type="ORF">CSW08_02195</name>
</gene>
<name>A0A2N3HNT3_9FLAO</name>
<proteinExistence type="inferred from homology"/>
<evidence type="ECO:0000256" key="5">
    <source>
        <dbReference type="ARBA" id="ARBA00023237"/>
    </source>
</evidence>
<comment type="subcellular location">
    <subcellularLocation>
        <location evidence="1">Cell outer membrane</location>
    </subcellularLocation>
</comment>
<keyword evidence="3" id="KW-0732">Signal</keyword>
<evidence type="ECO:0000256" key="4">
    <source>
        <dbReference type="ARBA" id="ARBA00023136"/>
    </source>
</evidence>
<feature type="domain" description="RagB/SusD" evidence="6">
    <location>
        <begin position="279"/>
        <end position="502"/>
    </location>
</feature>
<dbReference type="EMBL" id="PJEO01000011">
    <property type="protein sequence ID" value="PKQ46591.1"/>
    <property type="molecule type" value="Genomic_DNA"/>
</dbReference>
<evidence type="ECO:0000256" key="2">
    <source>
        <dbReference type="ARBA" id="ARBA00006275"/>
    </source>
</evidence>
<keyword evidence="8" id="KW-1185">Reference proteome</keyword>
<dbReference type="Proteomes" id="UP000233435">
    <property type="component" value="Unassembled WGS sequence"/>
</dbReference>